<dbReference type="HOGENOM" id="CLU_401473_0_0_1"/>
<organism evidence="2 3">
    <name type="scientific">Thalassiosira pseudonana</name>
    <name type="common">Marine diatom</name>
    <name type="synonym">Cyclotella nana</name>
    <dbReference type="NCBI Taxonomy" id="35128"/>
    <lineage>
        <taxon>Eukaryota</taxon>
        <taxon>Sar</taxon>
        <taxon>Stramenopiles</taxon>
        <taxon>Ochrophyta</taxon>
        <taxon>Bacillariophyta</taxon>
        <taxon>Coscinodiscophyceae</taxon>
        <taxon>Thalassiosirophycidae</taxon>
        <taxon>Thalassiosirales</taxon>
        <taxon>Thalassiosiraceae</taxon>
        <taxon>Thalassiosira</taxon>
    </lineage>
</organism>
<feature type="compositionally biased region" description="Polar residues" evidence="1">
    <location>
        <begin position="249"/>
        <end position="259"/>
    </location>
</feature>
<dbReference type="RefSeq" id="XP_002289339.1">
    <property type="nucleotide sequence ID" value="XM_002289303.1"/>
</dbReference>
<dbReference type="EMBL" id="CM000641">
    <property type="protein sequence ID" value="EED92876.1"/>
    <property type="molecule type" value="Genomic_DNA"/>
</dbReference>
<dbReference type="Proteomes" id="UP000001449">
    <property type="component" value="Chromosome 4"/>
</dbReference>
<dbReference type="OMA" id="CYDRAKL"/>
<gene>
    <name evidence="2" type="ORF">THAPSDRAFT_22288</name>
</gene>
<evidence type="ECO:0000313" key="2">
    <source>
        <dbReference type="EMBL" id="EED92876.1"/>
    </source>
</evidence>
<evidence type="ECO:0000256" key="1">
    <source>
        <dbReference type="SAM" id="MobiDB-lite"/>
    </source>
</evidence>
<evidence type="ECO:0000313" key="3">
    <source>
        <dbReference type="Proteomes" id="UP000001449"/>
    </source>
</evidence>
<reference evidence="2 3" key="2">
    <citation type="journal article" date="2008" name="Nature">
        <title>The Phaeodactylum genome reveals the evolutionary history of diatom genomes.</title>
        <authorList>
            <person name="Bowler C."/>
            <person name="Allen A.E."/>
            <person name="Badger J.H."/>
            <person name="Grimwood J."/>
            <person name="Jabbari K."/>
            <person name="Kuo A."/>
            <person name="Maheswari U."/>
            <person name="Martens C."/>
            <person name="Maumus F."/>
            <person name="Otillar R.P."/>
            <person name="Rayko E."/>
            <person name="Salamov A."/>
            <person name="Vandepoele K."/>
            <person name="Beszteri B."/>
            <person name="Gruber A."/>
            <person name="Heijde M."/>
            <person name="Katinka M."/>
            <person name="Mock T."/>
            <person name="Valentin K."/>
            <person name="Verret F."/>
            <person name="Berges J.A."/>
            <person name="Brownlee C."/>
            <person name="Cadoret J.P."/>
            <person name="Chiovitti A."/>
            <person name="Choi C.J."/>
            <person name="Coesel S."/>
            <person name="De Martino A."/>
            <person name="Detter J.C."/>
            <person name="Durkin C."/>
            <person name="Falciatore A."/>
            <person name="Fournet J."/>
            <person name="Haruta M."/>
            <person name="Huysman M.J."/>
            <person name="Jenkins B.D."/>
            <person name="Jiroutova K."/>
            <person name="Jorgensen R.E."/>
            <person name="Joubert Y."/>
            <person name="Kaplan A."/>
            <person name="Kroger N."/>
            <person name="Kroth P.G."/>
            <person name="La Roche J."/>
            <person name="Lindquist E."/>
            <person name="Lommer M."/>
            <person name="Martin-Jezequel V."/>
            <person name="Lopez P.J."/>
            <person name="Lucas S."/>
            <person name="Mangogna M."/>
            <person name="McGinnis K."/>
            <person name="Medlin L.K."/>
            <person name="Montsant A."/>
            <person name="Oudot-Le Secq M.P."/>
            <person name="Napoli C."/>
            <person name="Obornik M."/>
            <person name="Parker M.S."/>
            <person name="Petit J.L."/>
            <person name="Porcel B.M."/>
            <person name="Poulsen N."/>
            <person name="Robison M."/>
            <person name="Rychlewski L."/>
            <person name="Rynearson T.A."/>
            <person name="Schmutz J."/>
            <person name="Shapiro H."/>
            <person name="Siaut M."/>
            <person name="Stanley M."/>
            <person name="Sussman M.R."/>
            <person name="Taylor A.R."/>
            <person name="Vardi A."/>
            <person name="von Dassow P."/>
            <person name="Vyverman W."/>
            <person name="Willis A."/>
            <person name="Wyrwicz L.S."/>
            <person name="Rokhsar D.S."/>
            <person name="Weissenbach J."/>
            <person name="Armbrust E.V."/>
            <person name="Green B.R."/>
            <person name="Van de Peer Y."/>
            <person name="Grigoriev I.V."/>
        </authorList>
    </citation>
    <scope>NUCLEOTIDE SEQUENCE [LARGE SCALE GENOMIC DNA]</scope>
    <source>
        <strain evidence="2 3">CCMP1335</strain>
    </source>
</reference>
<dbReference type="InParanoid" id="B8BZH0"/>
<reference evidence="2 3" key="1">
    <citation type="journal article" date="2004" name="Science">
        <title>The genome of the diatom Thalassiosira pseudonana: ecology, evolution, and metabolism.</title>
        <authorList>
            <person name="Armbrust E.V."/>
            <person name="Berges J.A."/>
            <person name="Bowler C."/>
            <person name="Green B.R."/>
            <person name="Martinez D."/>
            <person name="Putnam N.H."/>
            <person name="Zhou S."/>
            <person name="Allen A.E."/>
            <person name="Apt K.E."/>
            <person name="Bechner M."/>
            <person name="Brzezinski M.A."/>
            <person name="Chaal B.K."/>
            <person name="Chiovitti A."/>
            <person name="Davis A.K."/>
            <person name="Demarest M.S."/>
            <person name="Detter J.C."/>
            <person name="Glavina T."/>
            <person name="Goodstein D."/>
            <person name="Hadi M.Z."/>
            <person name="Hellsten U."/>
            <person name="Hildebrand M."/>
            <person name="Jenkins B.D."/>
            <person name="Jurka J."/>
            <person name="Kapitonov V.V."/>
            <person name="Kroger N."/>
            <person name="Lau W.W."/>
            <person name="Lane T.W."/>
            <person name="Larimer F.W."/>
            <person name="Lippmeier J.C."/>
            <person name="Lucas S."/>
            <person name="Medina M."/>
            <person name="Montsant A."/>
            <person name="Obornik M."/>
            <person name="Parker M.S."/>
            <person name="Palenik B."/>
            <person name="Pazour G.J."/>
            <person name="Richardson P.M."/>
            <person name="Rynearson T.A."/>
            <person name="Saito M.A."/>
            <person name="Schwartz D.C."/>
            <person name="Thamatrakoln K."/>
            <person name="Valentin K."/>
            <person name="Vardi A."/>
            <person name="Wilkerson F.P."/>
            <person name="Rokhsar D.S."/>
        </authorList>
    </citation>
    <scope>NUCLEOTIDE SEQUENCE [LARGE SCALE GENOMIC DNA]</scope>
    <source>
        <strain evidence="2 3">CCMP1335</strain>
    </source>
</reference>
<protein>
    <submittedName>
        <fullName evidence="2">Uncharacterized protein</fullName>
    </submittedName>
</protein>
<sequence>MMTDSGNINCNIGENNVSHVEDTKTKENSVSGDEAFETFGATSRVSADEYASGDVEDVDKEKKMRQAENGALCVTVPKDTEEAMPQDDVLPQTTLQEQAPNDDVSEPTIDPSLQQYAMELNVALEALETMRRVNLEVEFSTAASSLPSSVSSPVLTVHHDQCTYCQREALQKFMMNPTPHTEGSDVNNGGFGERLRQMKLDGSRIRRFRGRFLSKATSNSDVQTDGSEDSNNNPNTFHATESCPPKLCSPSNQSLSTMGSDDEKGNGETANNPHNNASRKKILQRKSTPRPCLTCGHPTCGNHTSPTFSTYHIPLCQPCAYLFELDFIVDVITQASNNGNMEECRHKVNDMIDCYDRAKLILTFTSQYTDDIAKALQSRKVTSNKIGASTSATGIVSGITGVVGCGALLFPPVAAVGVPLLIASLVFGGGATAAQTGDALNQKYFSEPRALADKMVSLHGMALSLLRIVEVLSYSLLHNHLNVNEYLDEEDQGSASRRDALANDIRGLLEKHGVVTSVGVGALKTAVVGSAVAAEVAVAAEASVLSASTLSTGASTVARNSRFFGRIGTTAGASLRFVPVAGGLLSAACIAVEGKELRKTLAQINDGNPCAKAEQILSIRDELNMLPDSSLIAGECHRVFVLAEKQKLKKAALVGSGDEQDMKDDVTHGDISSLIDSMETNATADT</sequence>
<keyword evidence="3" id="KW-1185">Reference proteome</keyword>
<dbReference type="GeneID" id="7446096"/>
<dbReference type="KEGG" id="tps:THAPSDRAFT_22288"/>
<proteinExistence type="predicted"/>
<name>B8BZH0_THAPS</name>
<feature type="compositionally biased region" description="Polar residues" evidence="1">
    <location>
        <begin position="216"/>
        <end position="239"/>
    </location>
</feature>
<dbReference type="AlphaFoldDB" id="B8BZH0"/>
<feature type="region of interest" description="Disordered" evidence="1">
    <location>
        <begin position="216"/>
        <end position="285"/>
    </location>
</feature>
<dbReference type="eggNOG" id="ENOG502SNPQ">
    <property type="taxonomic scope" value="Eukaryota"/>
</dbReference>
<accession>B8BZH0</accession>
<dbReference type="PaxDb" id="35128-Thaps22288"/>